<name>G3I8E5_CRIGR</name>
<dbReference type="AlphaFoldDB" id="G3I8E5"/>
<dbReference type="EMBL" id="JH001499">
    <property type="protein sequence ID" value="EGW10068.1"/>
    <property type="molecule type" value="Genomic_DNA"/>
</dbReference>
<reference evidence="2" key="1">
    <citation type="journal article" date="2011" name="Nat. Biotechnol.">
        <title>The genomic sequence of the Chinese hamster ovary (CHO)-K1 cell line.</title>
        <authorList>
            <person name="Xu X."/>
            <person name="Nagarajan H."/>
            <person name="Lewis N.E."/>
            <person name="Pan S."/>
            <person name="Cai Z."/>
            <person name="Liu X."/>
            <person name="Chen W."/>
            <person name="Xie M."/>
            <person name="Wang W."/>
            <person name="Hammond S."/>
            <person name="Andersen M.R."/>
            <person name="Neff N."/>
            <person name="Passarelli B."/>
            <person name="Koh W."/>
            <person name="Fan H.C."/>
            <person name="Wang J."/>
            <person name="Gui Y."/>
            <person name="Lee K.H."/>
            <person name="Betenbaugh M.J."/>
            <person name="Quake S.R."/>
            <person name="Famili I."/>
            <person name="Palsson B.O."/>
            <person name="Wang J."/>
        </authorList>
    </citation>
    <scope>NUCLEOTIDE SEQUENCE [LARGE SCALE GENOMIC DNA]</scope>
    <source>
        <strain evidence="2">CHO K1 cell line</strain>
    </source>
</reference>
<dbReference type="Proteomes" id="UP000001075">
    <property type="component" value="Unassembled WGS sequence"/>
</dbReference>
<proteinExistence type="predicted"/>
<gene>
    <name evidence="1" type="ORF">I79_019809</name>
</gene>
<protein>
    <submittedName>
        <fullName evidence="1">Uncharacterized protein</fullName>
    </submittedName>
</protein>
<organism evidence="1 2">
    <name type="scientific">Cricetulus griseus</name>
    <name type="common">Chinese hamster</name>
    <name type="synonym">Cricetulus barabensis griseus</name>
    <dbReference type="NCBI Taxonomy" id="10029"/>
    <lineage>
        <taxon>Eukaryota</taxon>
        <taxon>Metazoa</taxon>
        <taxon>Chordata</taxon>
        <taxon>Craniata</taxon>
        <taxon>Vertebrata</taxon>
        <taxon>Euteleostomi</taxon>
        <taxon>Mammalia</taxon>
        <taxon>Eutheria</taxon>
        <taxon>Euarchontoglires</taxon>
        <taxon>Glires</taxon>
        <taxon>Rodentia</taxon>
        <taxon>Myomorpha</taxon>
        <taxon>Muroidea</taxon>
        <taxon>Cricetidae</taxon>
        <taxon>Cricetinae</taxon>
        <taxon>Cricetulus</taxon>
    </lineage>
</organism>
<sequence length="134" mass="14988">MVSNITGKECCECFSDTGKLQGVMCAALATTKLTMIAHKSYVGGGGFLQEEGWVIKPQRFADIFARHDFWSFRKLFRVSINKVFPSCITASHYCLFHLSDGFLVCGKDNHSFTTNLQGQLLDCNNEQRKLIPGN</sequence>
<accession>G3I8E5</accession>
<dbReference type="InParanoid" id="G3I8E5"/>
<evidence type="ECO:0000313" key="2">
    <source>
        <dbReference type="Proteomes" id="UP000001075"/>
    </source>
</evidence>
<evidence type="ECO:0000313" key="1">
    <source>
        <dbReference type="EMBL" id="EGW10068.1"/>
    </source>
</evidence>